<dbReference type="STRING" id="1121013.GCA_000426365_02705"/>
<proteinExistence type="predicted"/>
<name>A0A091BD00_9GAMM</name>
<dbReference type="EMBL" id="AWXU01000049">
    <property type="protein sequence ID" value="KFN48709.1"/>
    <property type="molecule type" value="Genomic_DNA"/>
</dbReference>
<reference evidence="1 2" key="1">
    <citation type="submission" date="2013-09" db="EMBL/GenBank/DDBJ databases">
        <title>Genome sequencing of Arenimonas composti.</title>
        <authorList>
            <person name="Chen F."/>
            <person name="Wang G."/>
        </authorList>
    </citation>
    <scope>NUCLEOTIDE SEQUENCE [LARGE SCALE GENOMIC DNA]</scope>
    <source>
        <strain evidence="1 2">TR7-09</strain>
    </source>
</reference>
<keyword evidence="2" id="KW-1185">Reference proteome</keyword>
<dbReference type="Proteomes" id="UP000029391">
    <property type="component" value="Unassembled WGS sequence"/>
</dbReference>
<protein>
    <recommendedName>
        <fullName evidence="3">Lipoprotein</fullName>
    </recommendedName>
</protein>
<comment type="caution">
    <text evidence="1">The sequence shown here is derived from an EMBL/GenBank/DDBJ whole genome shotgun (WGS) entry which is preliminary data.</text>
</comment>
<sequence>MLATVLASALVLAGCGETVADQVAELRPQVQQVFERIAALEPAVRAAAPVRSDGFGTTHARTVQSCAEYLPADAGTLHRGAPLIMGECARAEYVFVLRVHRELAPSVGADRDFSPGAFDGDVLLFRLADAALLGGFRVTAASSDRVQIPTDAGGNAVGADDRLRNDLSANVFVAIDDRLRELIPGVHPETR</sequence>
<gene>
    <name evidence="1" type="ORF">P873_13715</name>
</gene>
<evidence type="ECO:0000313" key="1">
    <source>
        <dbReference type="EMBL" id="KFN48709.1"/>
    </source>
</evidence>
<organism evidence="1 2">
    <name type="scientific">Arenimonas composti TR7-09 = DSM 18010</name>
    <dbReference type="NCBI Taxonomy" id="1121013"/>
    <lineage>
        <taxon>Bacteria</taxon>
        <taxon>Pseudomonadati</taxon>
        <taxon>Pseudomonadota</taxon>
        <taxon>Gammaproteobacteria</taxon>
        <taxon>Lysobacterales</taxon>
        <taxon>Lysobacteraceae</taxon>
        <taxon>Arenimonas</taxon>
    </lineage>
</organism>
<dbReference type="AlphaFoldDB" id="A0A091BD00"/>
<accession>A0A091BD00</accession>
<evidence type="ECO:0000313" key="2">
    <source>
        <dbReference type="Proteomes" id="UP000029391"/>
    </source>
</evidence>
<evidence type="ECO:0008006" key="3">
    <source>
        <dbReference type="Google" id="ProtNLM"/>
    </source>
</evidence>